<dbReference type="GO" id="GO:0016787">
    <property type="term" value="F:hydrolase activity"/>
    <property type="evidence" value="ECO:0007669"/>
    <property type="project" value="UniProtKB-KW"/>
</dbReference>
<protein>
    <submittedName>
        <fullName evidence="2">Glycosyl hydrolase family 88</fullName>
    </submittedName>
</protein>
<dbReference type="RefSeq" id="XP_070918649.1">
    <property type="nucleotide sequence ID" value="XM_071062548.1"/>
</dbReference>
<dbReference type="SUPFAM" id="SSF48208">
    <property type="entry name" value="Six-hairpin glycosidases"/>
    <property type="match status" value="1"/>
</dbReference>
<dbReference type="GeneID" id="98177871"/>
<organism evidence="2 3">
    <name type="scientific">Madurella fahalii</name>
    <dbReference type="NCBI Taxonomy" id="1157608"/>
    <lineage>
        <taxon>Eukaryota</taxon>
        <taxon>Fungi</taxon>
        <taxon>Dikarya</taxon>
        <taxon>Ascomycota</taxon>
        <taxon>Pezizomycotina</taxon>
        <taxon>Sordariomycetes</taxon>
        <taxon>Sordariomycetidae</taxon>
        <taxon>Sordariales</taxon>
        <taxon>Sordariales incertae sedis</taxon>
        <taxon>Madurella</taxon>
    </lineage>
</organism>
<accession>A0ABQ0GGN8</accession>
<proteinExistence type="predicted"/>
<keyword evidence="3" id="KW-1185">Reference proteome</keyword>
<evidence type="ECO:0000256" key="1">
    <source>
        <dbReference type="ARBA" id="ARBA00022801"/>
    </source>
</evidence>
<dbReference type="EMBL" id="BAAFSV010000004">
    <property type="protein sequence ID" value="GAB1316918.1"/>
    <property type="molecule type" value="Genomic_DNA"/>
</dbReference>
<dbReference type="Pfam" id="PF07470">
    <property type="entry name" value="Glyco_hydro_88"/>
    <property type="match status" value="1"/>
</dbReference>
<dbReference type="InterPro" id="IPR012341">
    <property type="entry name" value="6hp_glycosidase-like_sf"/>
</dbReference>
<reference evidence="2 3" key="1">
    <citation type="submission" date="2024-09" db="EMBL/GenBank/DDBJ databases">
        <title>Itraconazole resistance in Madurella fahalii resulting from another homologue of gene encoding cytochrome P450 14-alpha sterol demethylase (CYP51).</title>
        <authorList>
            <person name="Yoshioka I."/>
            <person name="Fahal A.H."/>
            <person name="Kaneko S."/>
            <person name="Yaguchi T."/>
        </authorList>
    </citation>
    <scope>NUCLEOTIDE SEQUENCE [LARGE SCALE GENOMIC DNA]</scope>
    <source>
        <strain evidence="2 3">IFM 68171</strain>
    </source>
</reference>
<sequence>MRFTNPLLQASVIYCAVTNTSHVVGSTSLVTRPYSSWMADSMIALGVEPTRWYSEATFYRGIEALQNHTSSSHSSPSSPSYYAYLTNQISAILTPTGAFTTWNFSDHQLDNIRIGATILYLYTQTPSPTEKAQYKTALDFLHTRLTQHQRRTPSGGFWHKDPRYPNQMWLDGLYMAGPFRAGYAALFGAGGGAAWDDVVLQFALVEAHCRNRTSRLLKHGYDESLRAAWADPATGASPLVWIRAQGWYFMALVDVMDWFPRAHAGWERLRAWFVRLAQAVKETQDESGGWWLIMDEGYEGREGNYIESSGTAMYTYGLLKGIRQGYLDGKEFGEVAERAYRLMVERFVVPREGTEWIDWTGTVRVGSLDSNGDYEYYTSVPVVKNSVIGVGPFIMASVEMEKRSGRMG</sequence>
<evidence type="ECO:0000313" key="3">
    <source>
        <dbReference type="Proteomes" id="UP001628179"/>
    </source>
</evidence>
<comment type="caution">
    <text evidence="2">The sequence shown here is derived from an EMBL/GenBank/DDBJ whole genome shotgun (WGS) entry which is preliminary data.</text>
</comment>
<name>A0ABQ0GGN8_9PEZI</name>
<dbReference type="InterPro" id="IPR052043">
    <property type="entry name" value="PolySaccharide_Degr_Enz"/>
</dbReference>
<keyword evidence="1 2" id="KW-0378">Hydrolase</keyword>
<dbReference type="Gene3D" id="1.50.10.10">
    <property type="match status" value="1"/>
</dbReference>
<gene>
    <name evidence="2" type="ORF">MFIFM68171_07128</name>
</gene>
<dbReference type="Proteomes" id="UP001628179">
    <property type="component" value="Unassembled WGS sequence"/>
</dbReference>
<dbReference type="PANTHER" id="PTHR33886:SF11">
    <property type="entry name" value="WALL GLYCOSYL HYDROLASE YTER, PUTATIVE (AFU_ORTHOLOGUE AFUA_2G14630)-RELATED"/>
    <property type="match status" value="1"/>
</dbReference>
<dbReference type="PANTHER" id="PTHR33886">
    <property type="entry name" value="UNSATURATED RHAMNOGALACTURONAN HYDROLASE (EUROFUNG)"/>
    <property type="match status" value="1"/>
</dbReference>
<evidence type="ECO:0000313" key="2">
    <source>
        <dbReference type="EMBL" id="GAB1316918.1"/>
    </source>
</evidence>
<dbReference type="InterPro" id="IPR008928">
    <property type="entry name" value="6-hairpin_glycosidase_sf"/>
</dbReference>
<dbReference type="InterPro" id="IPR010905">
    <property type="entry name" value="Glyco_hydro_88"/>
</dbReference>